<feature type="compositionally biased region" description="Low complexity" evidence="1">
    <location>
        <begin position="237"/>
        <end position="248"/>
    </location>
</feature>
<gene>
    <name evidence="2" type="ORF">Cvel_35180</name>
</gene>
<dbReference type="EMBL" id="CDMZ01004885">
    <property type="protein sequence ID" value="CEM51227.1"/>
    <property type="molecule type" value="Genomic_DNA"/>
</dbReference>
<evidence type="ECO:0000256" key="1">
    <source>
        <dbReference type="SAM" id="MobiDB-lite"/>
    </source>
</evidence>
<feature type="compositionally biased region" description="Polar residues" evidence="1">
    <location>
        <begin position="211"/>
        <end position="223"/>
    </location>
</feature>
<proteinExistence type="predicted"/>
<protein>
    <submittedName>
        <fullName evidence="2">Uncharacterized protein</fullName>
    </submittedName>
</protein>
<feature type="region of interest" description="Disordered" evidence="1">
    <location>
        <begin position="1"/>
        <end position="225"/>
    </location>
</feature>
<feature type="compositionally biased region" description="Basic residues" evidence="1">
    <location>
        <begin position="103"/>
        <end position="114"/>
    </location>
</feature>
<reference evidence="2" key="1">
    <citation type="submission" date="2014-11" db="EMBL/GenBank/DDBJ databases">
        <authorList>
            <person name="Otto D Thomas"/>
            <person name="Naeem Raeece"/>
        </authorList>
    </citation>
    <scope>NUCLEOTIDE SEQUENCE</scope>
</reference>
<feature type="compositionally biased region" description="Basic and acidic residues" evidence="1">
    <location>
        <begin position="257"/>
        <end position="266"/>
    </location>
</feature>
<accession>A0A0G4I2V8</accession>
<name>A0A0G4I2V8_9ALVE</name>
<dbReference type="AlphaFoldDB" id="A0A0G4I2V8"/>
<feature type="compositionally biased region" description="Basic and acidic residues" evidence="1">
    <location>
        <begin position="58"/>
        <end position="67"/>
    </location>
</feature>
<feature type="region of interest" description="Disordered" evidence="1">
    <location>
        <begin position="237"/>
        <end position="266"/>
    </location>
</feature>
<sequence>MREKFIDPQSCPPPIPSDKDFNFDLPLTLPACQGDAPEVGAVDVAAASSSSASGGPEPPHEEGRLEGRPLSVLARASFQHHPPADPVAAPPQGGASVLEGRGRGRGVGRGKGRRGLPDPIPDQLPERRPRARVLIPEEEEEVREPSMVPNYYNPLQRRRADGGGSGSEEDEALGRGPARGHRRGWDSKDSQNPSDIEWRPSQEEGDAASFRESQPISQDSQPAASIVSEAHFVQLQAPGAPADPSEGSSSDEDSDSDNWREKAEERRRKIKAIESAQEKDAPKLRLLSVARGRKCWILVSERSQRRRIVALKDLCIHAVNCGCAEGCQTCVPHLLKMILKTAESVSLDQFRREILNKVLCEDTWLSKEVLRDSVRLIEEQGVVSKEQIAIWVSSRWVGRAAYRELFTVVEKAGDGTWRKVTNELGVTLLKPRVLPSWEAVVQARKELLEKFPELLPNAVGATPGSKVASMKAFIQKLFDSETYSFHLPPPDADRVYTLFAQLVGDGQLLFRQVMSHLGNLLLLAVRFPVLGKELWESPFGLFVLGLIQEPESHYGMKKFFIDLLLEIAVMVVEPFEVHVTDPETGEKRVIKLRLSFGATWDLKFGRLILGLNGAQYKGNSCMLCGLVWDLFFSSLSMKGCREGTVALRVHPTESHPAVQARALKVTATVTQEMQKLNRDGMKRAGVTLGYETSEKAVVLKGKVESLVRRGESRRHAQREVIFLWALSQHTDHQDGYFATSLVPFIAHEVVGWEMVHGLANVVKSCLLKSLRQQLIRLGREGQIWKEIDSFFINECKALVKGWDGEDETVSGLLGSEALRILEKWEGLIQKATGIGSLL</sequence>
<evidence type="ECO:0000313" key="2">
    <source>
        <dbReference type="EMBL" id="CEM51227.1"/>
    </source>
</evidence>
<organism evidence="2">
    <name type="scientific">Chromera velia CCMP2878</name>
    <dbReference type="NCBI Taxonomy" id="1169474"/>
    <lineage>
        <taxon>Eukaryota</taxon>
        <taxon>Sar</taxon>
        <taxon>Alveolata</taxon>
        <taxon>Colpodellida</taxon>
        <taxon>Chromeraceae</taxon>
        <taxon>Chromera</taxon>
    </lineage>
</organism>
<feature type="compositionally biased region" description="Low complexity" evidence="1">
    <location>
        <begin position="38"/>
        <end position="55"/>
    </location>
</feature>
<dbReference type="VEuPathDB" id="CryptoDB:Cvel_35180"/>